<feature type="domain" description="HTH tetR-type" evidence="5">
    <location>
        <begin position="16"/>
        <end position="76"/>
    </location>
</feature>
<sequence length="223" mass="24093">MSDLAKSSARRTYRHGDLRRALLDAGVELAREGGPTAVVLREATRRAGVVPNAAYRHFASHQALFDAVRAAALALLAQEIEREVSAATRRERDAGWRARAALRGVGVGYLRFAWQQPGLFRTAFAARPFGLQEFALDDPAPRGASGRDPFELLGDALDAMVAAGLLPPERRPGAEFMAWSAVHGMAFLMIDGPLRALDEPARLALAERQVAMVERGLLADAVA</sequence>
<keyword evidence="3" id="KW-0804">Transcription</keyword>
<keyword evidence="2 4" id="KW-0238">DNA-binding</keyword>
<proteinExistence type="predicted"/>
<dbReference type="Pfam" id="PF00440">
    <property type="entry name" value="TetR_N"/>
    <property type="match status" value="1"/>
</dbReference>
<evidence type="ECO:0000256" key="4">
    <source>
        <dbReference type="PROSITE-ProRule" id="PRU00335"/>
    </source>
</evidence>
<dbReference type="Proteomes" id="UP001589834">
    <property type="component" value="Unassembled WGS sequence"/>
</dbReference>
<dbReference type="SUPFAM" id="SSF46689">
    <property type="entry name" value="Homeodomain-like"/>
    <property type="match status" value="1"/>
</dbReference>
<dbReference type="InterPro" id="IPR025996">
    <property type="entry name" value="MT1864/Rv1816-like_C"/>
</dbReference>
<evidence type="ECO:0000256" key="2">
    <source>
        <dbReference type="ARBA" id="ARBA00023125"/>
    </source>
</evidence>
<dbReference type="InterPro" id="IPR009057">
    <property type="entry name" value="Homeodomain-like_sf"/>
</dbReference>
<organism evidence="6 7">
    <name type="scientific">Ottowia pentelensis</name>
    <dbReference type="NCBI Taxonomy" id="511108"/>
    <lineage>
        <taxon>Bacteria</taxon>
        <taxon>Pseudomonadati</taxon>
        <taxon>Pseudomonadota</taxon>
        <taxon>Betaproteobacteria</taxon>
        <taxon>Burkholderiales</taxon>
        <taxon>Comamonadaceae</taxon>
        <taxon>Ottowia</taxon>
    </lineage>
</organism>
<keyword evidence="7" id="KW-1185">Reference proteome</keyword>
<dbReference type="Pfam" id="PF13305">
    <property type="entry name" value="TetR_C_33"/>
    <property type="match status" value="1"/>
</dbReference>
<dbReference type="PROSITE" id="PS50977">
    <property type="entry name" value="HTH_TETR_2"/>
    <property type="match status" value="1"/>
</dbReference>
<dbReference type="InterPro" id="IPR036271">
    <property type="entry name" value="Tet_transcr_reg_TetR-rel_C_sf"/>
</dbReference>
<evidence type="ECO:0000313" key="6">
    <source>
        <dbReference type="EMBL" id="MFC0591811.1"/>
    </source>
</evidence>
<evidence type="ECO:0000313" key="7">
    <source>
        <dbReference type="Proteomes" id="UP001589834"/>
    </source>
</evidence>
<feature type="DNA-binding region" description="H-T-H motif" evidence="4">
    <location>
        <begin position="39"/>
        <end position="58"/>
    </location>
</feature>
<accession>A0ABV6PPP3</accession>
<dbReference type="EMBL" id="JBHLTN010000007">
    <property type="protein sequence ID" value="MFC0591811.1"/>
    <property type="molecule type" value="Genomic_DNA"/>
</dbReference>
<keyword evidence="1" id="KW-0805">Transcription regulation</keyword>
<name>A0ABV6PPP3_9BURK</name>
<comment type="caution">
    <text evidence="6">The sequence shown here is derived from an EMBL/GenBank/DDBJ whole genome shotgun (WGS) entry which is preliminary data.</text>
</comment>
<dbReference type="RefSeq" id="WP_293221039.1">
    <property type="nucleotide sequence ID" value="NZ_JBHLTN010000007.1"/>
</dbReference>
<reference evidence="6 7" key="1">
    <citation type="submission" date="2024-09" db="EMBL/GenBank/DDBJ databases">
        <authorList>
            <person name="Sun Q."/>
            <person name="Mori K."/>
        </authorList>
    </citation>
    <scope>NUCLEOTIDE SEQUENCE [LARGE SCALE GENOMIC DNA]</scope>
    <source>
        <strain evidence="6 7">NCAIM B.02336</strain>
    </source>
</reference>
<evidence type="ECO:0000256" key="1">
    <source>
        <dbReference type="ARBA" id="ARBA00023015"/>
    </source>
</evidence>
<evidence type="ECO:0000256" key="3">
    <source>
        <dbReference type="ARBA" id="ARBA00023163"/>
    </source>
</evidence>
<dbReference type="InterPro" id="IPR001647">
    <property type="entry name" value="HTH_TetR"/>
</dbReference>
<dbReference type="Gene3D" id="1.10.357.10">
    <property type="entry name" value="Tetracycline Repressor, domain 2"/>
    <property type="match status" value="1"/>
</dbReference>
<evidence type="ECO:0000259" key="5">
    <source>
        <dbReference type="PROSITE" id="PS50977"/>
    </source>
</evidence>
<dbReference type="SUPFAM" id="SSF48498">
    <property type="entry name" value="Tetracyclin repressor-like, C-terminal domain"/>
    <property type="match status" value="1"/>
</dbReference>
<protein>
    <submittedName>
        <fullName evidence="6">TetR/AcrR family transcriptional regulator</fullName>
    </submittedName>
</protein>
<gene>
    <name evidence="6" type="ORF">ACFFGG_04505</name>
</gene>